<dbReference type="InterPro" id="IPR020846">
    <property type="entry name" value="MFS_dom"/>
</dbReference>
<keyword evidence="4 9" id="KW-0812">Transmembrane</keyword>
<sequence>MSKLTPTLSRVLKPYHTHELHYEESLPTLDDQGYLAFAPGDVESPRNWSNARRWWISFASVVAVINATFASSAPSGILQGISDEFHVTRQIAGLTITLFLLGYCAGPMVFAPLSEFYGRRWMLYSCMVLYVIFNFLCAFTHTFAGLLVGRFLTGTFASSTLSNAPAIMADIWDNKDRGKAMAFFTIMLQIGPALAPVVSGFLQLTIGWRWCFHVLTMFGAFSLLFVFTVPETYEPVLLRRKAARIRAAKIPGFEEVQAPAEADGGTSSLMSILGTALLRPWRILFDPISFCVAVYITFLYTLIYMLFSIYPIIYQQHRHWNVGIGQLPVLATGIGGMIGGAIIFYYEQTTSGNDLGRPRRPEDRLPIAMIPAVLFPGFLFWFAWSGNFNYVHWIVPPIAGTFVSLVIVIIFNSFTNYLVDTYKWYAASAIAINTICRSASAASAPLWTGYMFDALGVGVGGSVLGAVAAGLAIMPFVFYKYGEQIRARSKFAPTAGPPKPRDEESKVGGDGGDSQGEGQGESRDPTGRVVGGSSSEGEDTLVNVPPSTPPNESEKR</sequence>
<keyword evidence="5 9" id="KW-1133">Transmembrane helix</keyword>
<evidence type="ECO:0000256" key="4">
    <source>
        <dbReference type="ARBA" id="ARBA00022692"/>
    </source>
</evidence>
<dbReference type="SUPFAM" id="SSF103473">
    <property type="entry name" value="MFS general substrate transporter"/>
    <property type="match status" value="1"/>
</dbReference>
<comment type="caution">
    <text evidence="11">The sequence shown here is derived from an EMBL/GenBank/DDBJ whole genome shotgun (WGS) entry which is preliminary data.</text>
</comment>
<organism evidence="11 12">
    <name type="scientific">Apiospora arundinis</name>
    <dbReference type="NCBI Taxonomy" id="335852"/>
    <lineage>
        <taxon>Eukaryota</taxon>
        <taxon>Fungi</taxon>
        <taxon>Dikarya</taxon>
        <taxon>Ascomycota</taxon>
        <taxon>Pezizomycotina</taxon>
        <taxon>Sordariomycetes</taxon>
        <taxon>Xylariomycetidae</taxon>
        <taxon>Amphisphaeriales</taxon>
        <taxon>Apiosporaceae</taxon>
        <taxon>Apiospora</taxon>
    </lineage>
</organism>
<feature type="region of interest" description="Disordered" evidence="8">
    <location>
        <begin position="490"/>
        <end position="556"/>
    </location>
</feature>
<reference evidence="11 12" key="1">
    <citation type="journal article" date="2024" name="IMA Fungus">
        <title>Apiospora arundinis, a panoply of carbohydrate-active enzymes and secondary metabolites.</title>
        <authorList>
            <person name="Sorensen T."/>
            <person name="Petersen C."/>
            <person name="Muurmann A.T."/>
            <person name="Christiansen J.V."/>
            <person name="Brundto M.L."/>
            <person name="Overgaard C.K."/>
            <person name="Boysen A.T."/>
            <person name="Wollenberg R.D."/>
            <person name="Larsen T.O."/>
            <person name="Sorensen J.L."/>
            <person name="Nielsen K.L."/>
            <person name="Sondergaard T.E."/>
        </authorList>
    </citation>
    <scope>NUCLEOTIDE SEQUENCE [LARGE SCALE GENOMIC DNA]</scope>
    <source>
        <strain evidence="11 12">AAU 773</strain>
    </source>
</reference>
<dbReference type="PANTHER" id="PTHR23502:SF186">
    <property type="entry name" value="MAJOR FACILITATOR SUPERFAMILY (MFS) PROFILE DOMAIN-CONTAINING PROTEIN"/>
    <property type="match status" value="1"/>
</dbReference>
<accession>A0ABR2I2N2</accession>
<evidence type="ECO:0000256" key="9">
    <source>
        <dbReference type="SAM" id="Phobius"/>
    </source>
</evidence>
<keyword evidence="6 9" id="KW-0472">Membrane</keyword>
<feature type="transmembrane region" description="Helical" evidence="9">
    <location>
        <begin position="325"/>
        <end position="346"/>
    </location>
</feature>
<evidence type="ECO:0000313" key="12">
    <source>
        <dbReference type="Proteomes" id="UP001390339"/>
    </source>
</evidence>
<evidence type="ECO:0000256" key="6">
    <source>
        <dbReference type="ARBA" id="ARBA00023136"/>
    </source>
</evidence>
<feature type="transmembrane region" description="Helical" evidence="9">
    <location>
        <begin position="91"/>
        <end position="110"/>
    </location>
</feature>
<dbReference type="Proteomes" id="UP001390339">
    <property type="component" value="Unassembled WGS sequence"/>
</dbReference>
<comment type="subcellular location">
    <subcellularLocation>
        <location evidence="1">Cell membrane</location>
        <topology evidence="1">Multi-pass membrane protein</topology>
    </subcellularLocation>
</comment>
<dbReference type="PANTHER" id="PTHR23502">
    <property type="entry name" value="MAJOR FACILITATOR SUPERFAMILY"/>
    <property type="match status" value="1"/>
</dbReference>
<evidence type="ECO:0000256" key="5">
    <source>
        <dbReference type="ARBA" id="ARBA00022989"/>
    </source>
</evidence>
<name>A0ABR2I2N2_9PEZI</name>
<dbReference type="InterPro" id="IPR011701">
    <property type="entry name" value="MFS"/>
</dbReference>
<feature type="domain" description="Major facilitator superfamily (MFS) profile" evidence="10">
    <location>
        <begin position="56"/>
        <end position="486"/>
    </location>
</feature>
<gene>
    <name evidence="11" type="ORF">PGQ11_012493</name>
</gene>
<evidence type="ECO:0000256" key="1">
    <source>
        <dbReference type="ARBA" id="ARBA00004651"/>
    </source>
</evidence>
<dbReference type="EMBL" id="JAPCWZ010000007">
    <property type="protein sequence ID" value="KAK8856581.1"/>
    <property type="molecule type" value="Genomic_DNA"/>
</dbReference>
<feature type="transmembrane region" description="Helical" evidence="9">
    <location>
        <begin position="122"/>
        <end position="141"/>
    </location>
</feature>
<feature type="transmembrane region" description="Helical" evidence="9">
    <location>
        <begin position="288"/>
        <end position="313"/>
    </location>
</feature>
<dbReference type="Gene3D" id="1.20.1250.20">
    <property type="entry name" value="MFS general substrate transporter like domains"/>
    <property type="match status" value="1"/>
</dbReference>
<feature type="transmembrane region" description="Helical" evidence="9">
    <location>
        <begin position="367"/>
        <end position="384"/>
    </location>
</feature>
<evidence type="ECO:0000256" key="7">
    <source>
        <dbReference type="ARBA" id="ARBA00038459"/>
    </source>
</evidence>
<dbReference type="InterPro" id="IPR036259">
    <property type="entry name" value="MFS_trans_sf"/>
</dbReference>
<feature type="transmembrane region" description="Helical" evidence="9">
    <location>
        <begin position="54"/>
        <end position="71"/>
    </location>
</feature>
<evidence type="ECO:0000313" key="11">
    <source>
        <dbReference type="EMBL" id="KAK8856581.1"/>
    </source>
</evidence>
<keyword evidence="2" id="KW-0813">Transport</keyword>
<comment type="similarity">
    <text evidence="7">Belongs to the major facilitator superfamily. DHA1 family. Polyamines/proton antiporter (TC 2.A.1.2.16) subfamily.</text>
</comment>
<feature type="transmembrane region" description="Helical" evidence="9">
    <location>
        <begin position="454"/>
        <end position="479"/>
    </location>
</feature>
<keyword evidence="12" id="KW-1185">Reference proteome</keyword>
<evidence type="ECO:0000256" key="2">
    <source>
        <dbReference type="ARBA" id="ARBA00022448"/>
    </source>
</evidence>
<feature type="compositionally biased region" description="Gly residues" evidence="8">
    <location>
        <begin position="508"/>
        <end position="519"/>
    </location>
</feature>
<evidence type="ECO:0000256" key="3">
    <source>
        <dbReference type="ARBA" id="ARBA00022475"/>
    </source>
</evidence>
<proteinExistence type="inferred from homology"/>
<feature type="transmembrane region" description="Helical" evidence="9">
    <location>
        <begin position="180"/>
        <end position="201"/>
    </location>
</feature>
<dbReference type="PROSITE" id="PS50850">
    <property type="entry name" value="MFS"/>
    <property type="match status" value="1"/>
</dbReference>
<evidence type="ECO:0000256" key="8">
    <source>
        <dbReference type="SAM" id="MobiDB-lite"/>
    </source>
</evidence>
<dbReference type="Pfam" id="PF07690">
    <property type="entry name" value="MFS_1"/>
    <property type="match status" value="1"/>
</dbReference>
<feature type="transmembrane region" description="Helical" evidence="9">
    <location>
        <begin position="390"/>
        <end position="412"/>
    </location>
</feature>
<evidence type="ECO:0000259" key="10">
    <source>
        <dbReference type="PROSITE" id="PS50850"/>
    </source>
</evidence>
<protein>
    <recommendedName>
        <fullName evidence="10">Major facilitator superfamily (MFS) profile domain-containing protein</fullName>
    </recommendedName>
</protein>
<keyword evidence="3" id="KW-1003">Cell membrane</keyword>
<feature type="transmembrane region" description="Helical" evidence="9">
    <location>
        <begin position="207"/>
        <end position="230"/>
    </location>
</feature>